<feature type="compositionally biased region" description="Polar residues" evidence="1">
    <location>
        <begin position="238"/>
        <end position="256"/>
    </location>
</feature>
<protein>
    <submittedName>
        <fullName evidence="2">Uncharacterized protein</fullName>
    </submittedName>
</protein>
<gene>
    <name evidence="2" type="ORF">Egran_05226</name>
</gene>
<evidence type="ECO:0000256" key="1">
    <source>
        <dbReference type="SAM" id="MobiDB-lite"/>
    </source>
</evidence>
<keyword evidence="3" id="KW-1185">Reference proteome</keyword>
<feature type="compositionally biased region" description="Basic and acidic residues" evidence="1">
    <location>
        <begin position="257"/>
        <end position="267"/>
    </location>
</feature>
<proteinExistence type="predicted"/>
<name>A0A232LSK2_9EURO</name>
<reference evidence="2 3" key="1">
    <citation type="journal article" date="2015" name="Environ. Microbiol.">
        <title>Metagenome sequence of Elaphomyces granulatus from sporocarp tissue reveals Ascomycota ectomycorrhizal fingerprints of genome expansion and a Proteobacteria-rich microbiome.</title>
        <authorList>
            <person name="Quandt C.A."/>
            <person name="Kohler A."/>
            <person name="Hesse C.N."/>
            <person name="Sharpton T.J."/>
            <person name="Martin F."/>
            <person name="Spatafora J.W."/>
        </authorList>
    </citation>
    <scope>NUCLEOTIDE SEQUENCE [LARGE SCALE GENOMIC DNA]</scope>
    <source>
        <strain evidence="2 3">OSC145934</strain>
    </source>
</reference>
<dbReference type="OrthoDB" id="3921745at2759"/>
<sequence>MQLKEVALEPRPLPVRSRSARISIDALLNPSGSEDNTIQQHSHDPSYCQVYHHSPPSRHQDLRYCSEPSIGSEKSILAYGASSEYSSYRYGRFNSVSSNSTTTTKRRRPPRPKYQEEEMYFIWYHRVDLEEEWKEVQDRFNQQFPDRQRRGFQGLQCKFYRFIKEKRCPAVREQRRISDGDSPGRGSKSEYLPKYGVAQWCSVWYPWMRQEHTQNSQSSVNGDDEIGDSVKRCYMNPSIGSTPLGTLTPRSRSSSDPGEKIRRMSLY</sequence>
<accession>A0A232LSK2</accession>
<dbReference type="AlphaFoldDB" id="A0A232LSK2"/>
<feature type="region of interest" description="Disordered" evidence="1">
    <location>
        <begin position="238"/>
        <end position="267"/>
    </location>
</feature>
<evidence type="ECO:0000313" key="3">
    <source>
        <dbReference type="Proteomes" id="UP000243515"/>
    </source>
</evidence>
<comment type="caution">
    <text evidence="2">The sequence shown here is derived from an EMBL/GenBank/DDBJ whole genome shotgun (WGS) entry which is preliminary data.</text>
</comment>
<organism evidence="2 3">
    <name type="scientific">Elaphomyces granulatus</name>
    <dbReference type="NCBI Taxonomy" id="519963"/>
    <lineage>
        <taxon>Eukaryota</taxon>
        <taxon>Fungi</taxon>
        <taxon>Dikarya</taxon>
        <taxon>Ascomycota</taxon>
        <taxon>Pezizomycotina</taxon>
        <taxon>Eurotiomycetes</taxon>
        <taxon>Eurotiomycetidae</taxon>
        <taxon>Eurotiales</taxon>
        <taxon>Elaphomycetaceae</taxon>
        <taxon>Elaphomyces</taxon>
    </lineage>
</organism>
<evidence type="ECO:0000313" key="2">
    <source>
        <dbReference type="EMBL" id="OXV07008.1"/>
    </source>
</evidence>
<dbReference type="EMBL" id="NPHW01005197">
    <property type="protein sequence ID" value="OXV07008.1"/>
    <property type="molecule type" value="Genomic_DNA"/>
</dbReference>
<dbReference type="Proteomes" id="UP000243515">
    <property type="component" value="Unassembled WGS sequence"/>
</dbReference>